<proteinExistence type="predicted"/>
<evidence type="ECO:0000259" key="1">
    <source>
        <dbReference type="PROSITE" id="PS51379"/>
    </source>
</evidence>
<dbReference type="SUPFAM" id="SSF54862">
    <property type="entry name" value="4Fe-4S ferredoxins"/>
    <property type="match status" value="2"/>
</dbReference>
<dbReference type="PROSITE" id="PS51379">
    <property type="entry name" value="4FE4S_FER_2"/>
    <property type="match status" value="1"/>
</dbReference>
<evidence type="ECO:0000313" key="3">
    <source>
        <dbReference type="Proteomes" id="UP000502377"/>
    </source>
</evidence>
<evidence type="ECO:0000313" key="2">
    <source>
        <dbReference type="EMBL" id="QCD46325.1"/>
    </source>
</evidence>
<protein>
    <submittedName>
        <fullName evidence="2">Ferredoxin-type protein</fullName>
    </submittedName>
</protein>
<dbReference type="Proteomes" id="UP000502377">
    <property type="component" value="Chromosome"/>
</dbReference>
<organism evidence="2 3">
    <name type="scientific">Campylobacter rectus</name>
    <name type="common">Wolinella recta</name>
    <dbReference type="NCBI Taxonomy" id="203"/>
    <lineage>
        <taxon>Bacteria</taxon>
        <taxon>Pseudomonadati</taxon>
        <taxon>Campylobacterota</taxon>
        <taxon>Epsilonproteobacteria</taxon>
        <taxon>Campylobacterales</taxon>
        <taxon>Campylobacteraceae</taxon>
        <taxon>Campylobacter</taxon>
    </lineage>
</organism>
<dbReference type="AlphaFoldDB" id="A0A6G5QKU7"/>
<dbReference type="KEGG" id="crx:CRECT_0637"/>
<accession>A0A6G5QKU7</accession>
<name>A0A6G5QKU7_CAMRE</name>
<feature type="domain" description="4Fe-4S ferredoxin-type" evidence="1">
    <location>
        <begin position="130"/>
        <end position="158"/>
    </location>
</feature>
<dbReference type="EMBL" id="CP012543">
    <property type="protein sequence ID" value="QCD46325.1"/>
    <property type="molecule type" value="Genomic_DNA"/>
</dbReference>
<dbReference type="InterPro" id="IPR017896">
    <property type="entry name" value="4Fe4S_Fe-S-bd"/>
</dbReference>
<dbReference type="RefSeq" id="WP_002944485.1">
    <property type="nucleotide sequence ID" value="NZ_CP012543.1"/>
</dbReference>
<gene>
    <name evidence="2" type="primary">napF</name>
    <name evidence="2" type="ORF">CRECT_0637</name>
</gene>
<reference evidence="2 3" key="1">
    <citation type="submission" date="2016-07" db="EMBL/GenBank/DDBJ databases">
        <title>Comparative genomics of the Campylobacter concisus group.</title>
        <authorList>
            <person name="Miller W.G."/>
            <person name="Yee E."/>
            <person name="Chapman M.H."/>
            <person name="Huynh S."/>
            <person name="Bono J.L."/>
            <person name="On S.L.W."/>
            <person name="StLeger J."/>
            <person name="Foster G."/>
            <person name="Parker C.T."/>
        </authorList>
    </citation>
    <scope>NUCLEOTIDE SEQUENCE [LARGE SCALE GENOMIC DNA]</scope>
    <source>
        <strain evidence="2 3">ATCC 33238</strain>
    </source>
</reference>
<sequence>MTQSAGRRELFTKFLGGKTAQKFIAPPYFCGEFGCTDCDAPCASACNRELLSFENERVNFKFKSLGCNFCKECALACEEAGREVLNLKFAAIIEAKIFIDVHSCLAWNGTICCSCQDVCRFRAIEFLGVFRPSVNQKCTGCAQCMEVCFANSIKMEAL</sequence>